<evidence type="ECO:0008006" key="10">
    <source>
        <dbReference type="Google" id="ProtNLM"/>
    </source>
</evidence>
<evidence type="ECO:0000256" key="1">
    <source>
        <dbReference type="ARBA" id="ARBA00004442"/>
    </source>
</evidence>
<dbReference type="GO" id="GO:1990281">
    <property type="term" value="C:efflux pump complex"/>
    <property type="evidence" value="ECO:0007669"/>
    <property type="project" value="TreeGrafter"/>
</dbReference>
<dbReference type="SUPFAM" id="SSF56954">
    <property type="entry name" value="Outer membrane efflux proteins (OEP)"/>
    <property type="match status" value="1"/>
</dbReference>
<evidence type="ECO:0000256" key="3">
    <source>
        <dbReference type="ARBA" id="ARBA00022448"/>
    </source>
</evidence>
<name>A0A2A4YMP9_UNCAE</name>
<dbReference type="GO" id="GO:0015562">
    <property type="term" value="F:efflux transmembrane transporter activity"/>
    <property type="evidence" value="ECO:0007669"/>
    <property type="project" value="InterPro"/>
</dbReference>
<organism evidence="8 9">
    <name type="scientific">Aerophobetes bacterium</name>
    <dbReference type="NCBI Taxonomy" id="2030807"/>
    <lineage>
        <taxon>Bacteria</taxon>
        <taxon>Candidatus Aerophobota</taxon>
    </lineage>
</organism>
<evidence type="ECO:0000256" key="6">
    <source>
        <dbReference type="ARBA" id="ARBA00023136"/>
    </source>
</evidence>
<keyword evidence="4" id="KW-1134">Transmembrane beta strand</keyword>
<protein>
    <recommendedName>
        <fullName evidence="10">TolC family protein</fullName>
    </recommendedName>
</protein>
<comment type="similarity">
    <text evidence="2">Belongs to the outer membrane factor (OMF) (TC 1.B.17) family.</text>
</comment>
<dbReference type="InterPro" id="IPR028351">
    <property type="entry name" value="CyaE"/>
</dbReference>
<evidence type="ECO:0000313" key="9">
    <source>
        <dbReference type="Proteomes" id="UP000217838"/>
    </source>
</evidence>
<keyword evidence="5" id="KW-0812">Transmembrane</keyword>
<comment type="subcellular location">
    <subcellularLocation>
        <location evidence="1">Cell outer membrane</location>
    </subcellularLocation>
</comment>
<dbReference type="Pfam" id="PF02321">
    <property type="entry name" value="OEP"/>
    <property type="match status" value="2"/>
</dbReference>
<comment type="caution">
    <text evidence="8">The sequence shown here is derived from an EMBL/GenBank/DDBJ whole genome shotgun (WGS) entry which is preliminary data.</text>
</comment>
<dbReference type="PANTHER" id="PTHR30026:SF20">
    <property type="entry name" value="OUTER MEMBRANE PROTEIN TOLC"/>
    <property type="match status" value="1"/>
</dbReference>
<evidence type="ECO:0000256" key="7">
    <source>
        <dbReference type="ARBA" id="ARBA00023237"/>
    </source>
</evidence>
<dbReference type="PANTHER" id="PTHR30026">
    <property type="entry name" value="OUTER MEMBRANE PROTEIN TOLC"/>
    <property type="match status" value="1"/>
</dbReference>
<dbReference type="InterPro" id="IPR003423">
    <property type="entry name" value="OMP_efflux"/>
</dbReference>
<sequence>MKNKKLILSAFLCLALSSCGDYRGASRPYSYAPESAMSIWIPPKSIRKSPIIIDEVDPLELSSNDLTLAEIIDITLINNPLTKESWYDARAAAAKYGQSLAKYYILTDLDSFYENTRKALFSRNARIIQQEVFYGGELSATYTILDFGRRKATSSAAREALYEADFMHNRTLQEVVHTIMNDYYTYLSQIAQVHAAEQDVYRAQVSLDAVNDRFSQGTADIGDQAQAITKLMQQKLNLVTQKKYETTYYTELLSNMGMPANAYLTFVSYPEELQLFEIADLSKMIAMATKFRPDLLASEATVRSYHDKYDLAVDQKYPKVTGDFSFGRKYTNLGASDYYDYDATIKFTLPLFQGFNIQNNIKKARAELRSKEASLRDLQLELLQEVTAYYNDVLFSKESYAYAKEYLSASITDFKLNLEKYQMGTTNIVDLINAQTAVADAQYQLINSEKTWYTSIANLAYSTGVISNNPEEDVNLEDEGDLLNPCYHKVSDEKK</sequence>
<keyword evidence="7" id="KW-0998">Cell outer membrane</keyword>
<accession>A0A2A4YMP9</accession>
<dbReference type="PROSITE" id="PS51257">
    <property type="entry name" value="PROKAR_LIPOPROTEIN"/>
    <property type="match status" value="1"/>
</dbReference>
<dbReference type="Proteomes" id="UP000217838">
    <property type="component" value="Unassembled WGS sequence"/>
</dbReference>
<dbReference type="GO" id="GO:0009279">
    <property type="term" value="C:cell outer membrane"/>
    <property type="evidence" value="ECO:0007669"/>
    <property type="project" value="UniProtKB-SubCell"/>
</dbReference>
<evidence type="ECO:0000256" key="5">
    <source>
        <dbReference type="ARBA" id="ARBA00022692"/>
    </source>
</evidence>
<evidence type="ECO:0000256" key="2">
    <source>
        <dbReference type="ARBA" id="ARBA00007613"/>
    </source>
</evidence>
<dbReference type="EMBL" id="NVUU01000002">
    <property type="protein sequence ID" value="PCI96132.1"/>
    <property type="molecule type" value="Genomic_DNA"/>
</dbReference>
<proteinExistence type="inferred from homology"/>
<keyword evidence="3" id="KW-0813">Transport</keyword>
<evidence type="ECO:0000256" key="4">
    <source>
        <dbReference type="ARBA" id="ARBA00022452"/>
    </source>
</evidence>
<dbReference type="AlphaFoldDB" id="A0A2A4YMP9"/>
<reference evidence="9" key="1">
    <citation type="submission" date="2017-08" db="EMBL/GenBank/DDBJ databases">
        <title>A dynamic microbial community with high functional redundancy inhabits the cold, oxic subseafloor aquifer.</title>
        <authorList>
            <person name="Tully B.J."/>
            <person name="Wheat C.G."/>
            <person name="Glazer B.T."/>
            <person name="Huber J.A."/>
        </authorList>
    </citation>
    <scope>NUCLEOTIDE SEQUENCE [LARGE SCALE GENOMIC DNA]</scope>
</reference>
<evidence type="ECO:0000313" key="8">
    <source>
        <dbReference type="EMBL" id="PCI96132.1"/>
    </source>
</evidence>
<dbReference type="GO" id="GO:0015288">
    <property type="term" value="F:porin activity"/>
    <property type="evidence" value="ECO:0007669"/>
    <property type="project" value="TreeGrafter"/>
</dbReference>
<keyword evidence="6" id="KW-0472">Membrane</keyword>
<dbReference type="InterPro" id="IPR051906">
    <property type="entry name" value="TolC-like"/>
</dbReference>
<gene>
    <name evidence="8" type="ORF">COB11_00185</name>
</gene>
<dbReference type="PIRSF" id="PIRSF001892">
    <property type="entry name" value="CyaE"/>
    <property type="match status" value="1"/>
</dbReference>
<dbReference type="Gene3D" id="1.20.1600.10">
    <property type="entry name" value="Outer membrane efflux proteins (OEP)"/>
    <property type="match status" value="1"/>
</dbReference>